<evidence type="ECO:0000313" key="4">
    <source>
        <dbReference type="Proteomes" id="UP001174909"/>
    </source>
</evidence>
<feature type="compositionally biased region" description="Polar residues" evidence="1">
    <location>
        <begin position="372"/>
        <end position="397"/>
    </location>
</feature>
<dbReference type="Proteomes" id="UP001174909">
    <property type="component" value="Unassembled WGS sequence"/>
</dbReference>
<feature type="compositionally biased region" description="Basic and acidic residues" evidence="1">
    <location>
        <begin position="398"/>
        <end position="410"/>
    </location>
</feature>
<keyword evidence="4" id="KW-1185">Reference proteome</keyword>
<feature type="compositionally biased region" description="Polar residues" evidence="1">
    <location>
        <begin position="438"/>
        <end position="474"/>
    </location>
</feature>
<evidence type="ECO:0000259" key="2">
    <source>
        <dbReference type="Pfam" id="PF15391"/>
    </source>
</evidence>
<dbReference type="Pfam" id="PF15391">
    <property type="entry name" value="DUF4614"/>
    <property type="match status" value="1"/>
</dbReference>
<protein>
    <recommendedName>
        <fullName evidence="2">DUF4614 domain-containing protein</fullName>
    </recommendedName>
</protein>
<feature type="region of interest" description="Disordered" evidence="1">
    <location>
        <begin position="106"/>
        <end position="137"/>
    </location>
</feature>
<dbReference type="InterPro" id="IPR027884">
    <property type="entry name" value="DUF4614"/>
</dbReference>
<sequence>MQSSRALLSLPSSSGSSLVSSRTSSSASLLRAHEYGGELESYLSLVAGERKKRSRKEGKAEKRGAAEIDWGRLLDGQCEEIQNQEEVEAEESEEYGDIKQFLKPMSAPIVSSEKTKKDAEGPAELSNQPPNTLPKLLSRAADGDFTYSMSMTDSFSGGSIASELGVAIQHKDLTCNATKQLELNTRSPEPLNEDLGPHTSMEDQRKQKTSAVTKSRRVSEGSSQSTEDDTSDPSLSQDLALSSHFRNNIFTLEQLETLDSEPDHNSKIGATGRPDKGGSATSEDIAPEDGRQFHNIVSLADLDSLPAESKTKLPDAVNVPSELVVHHRYSEQDRNSSEEQKSDDLHSTSEEINQEDTETSVRYDEDFEDETVGTTALSHSSLDNQKSLDSGTSSHNSLNRDRPAVEHSSPDKQGSMESIDKSLYWERSEDSEAKATRYSATESGELDYSSQWERTQSEQTTTVCGPGSRNETAPGTSGSGGVTTSQQQVFSTGAPRDRARLGDLHQGSGEPPYIKDGPGEASLPLTHQPPLSLPEFPHLPHYSPLLPHLLTNTTGQPVFSSSSHVSEALEDLVRSQLALTRSLVDRSRSLAQYLTDSITPDYHYTTLEDTKKVVIIIIPASREIGCLYLTALPRCMC</sequence>
<dbReference type="EMBL" id="CASHTH010001511">
    <property type="protein sequence ID" value="CAI8016271.1"/>
    <property type="molecule type" value="Genomic_DNA"/>
</dbReference>
<feature type="compositionally biased region" description="Basic and acidic residues" evidence="1">
    <location>
        <begin position="324"/>
        <end position="349"/>
    </location>
</feature>
<feature type="region of interest" description="Disordered" evidence="1">
    <location>
        <begin position="1"/>
        <end position="27"/>
    </location>
</feature>
<feature type="region of interest" description="Disordered" evidence="1">
    <location>
        <begin position="179"/>
        <end position="239"/>
    </location>
</feature>
<evidence type="ECO:0000313" key="3">
    <source>
        <dbReference type="EMBL" id="CAI8016271.1"/>
    </source>
</evidence>
<feature type="compositionally biased region" description="Basic and acidic residues" evidence="1">
    <location>
        <begin position="418"/>
        <end position="435"/>
    </location>
</feature>
<name>A0AA35WGC0_GEOBA</name>
<gene>
    <name evidence="3" type="ORF">GBAR_LOCUS9993</name>
</gene>
<feature type="domain" description="DUF4614" evidence="2">
    <location>
        <begin position="567"/>
        <end position="614"/>
    </location>
</feature>
<comment type="caution">
    <text evidence="3">The sequence shown here is derived from an EMBL/GenBank/DDBJ whole genome shotgun (WGS) entry which is preliminary data.</text>
</comment>
<reference evidence="3" key="1">
    <citation type="submission" date="2023-03" db="EMBL/GenBank/DDBJ databases">
        <authorList>
            <person name="Steffen K."/>
            <person name="Cardenas P."/>
        </authorList>
    </citation>
    <scope>NUCLEOTIDE SEQUENCE</scope>
</reference>
<evidence type="ECO:0000256" key="1">
    <source>
        <dbReference type="SAM" id="MobiDB-lite"/>
    </source>
</evidence>
<feature type="region of interest" description="Disordered" evidence="1">
    <location>
        <begin position="254"/>
        <end position="290"/>
    </location>
</feature>
<dbReference type="AlphaFoldDB" id="A0AA35WGC0"/>
<accession>A0AA35WGC0</accession>
<feature type="region of interest" description="Disordered" evidence="1">
    <location>
        <begin position="311"/>
        <end position="521"/>
    </location>
</feature>
<organism evidence="3 4">
    <name type="scientific">Geodia barretti</name>
    <name type="common">Barrett's horny sponge</name>
    <dbReference type="NCBI Taxonomy" id="519541"/>
    <lineage>
        <taxon>Eukaryota</taxon>
        <taxon>Metazoa</taxon>
        <taxon>Porifera</taxon>
        <taxon>Demospongiae</taxon>
        <taxon>Heteroscleromorpha</taxon>
        <taxon>Tetractinellida</taxon>
        <taxon>Astrophorina</taxon>
        <taxon>Geodiidae</taxon>
        <taxon>Geodia</taxon>
    </lineage>
</organism>
<proteinExistence type="predicted"/>